<dbReference type="InterPro" id="IPR029057">
    <property type="entry name" value="PRTase-like"/>
</dbReference>
<name>A0A7K4HNR2_9EURY</name>
<dbReference type="EMBL" id="JABXWR010000001">
    <property type="protein sequence ID" value="NVO66530.1"/>
    <property type="molecule type" value="Genomic_DNA"/>
</dbReference>
<feature type="domain" description="Phosphoribosyltransferase" evidence="4">
    <location>
        <begin position="55"/>
        <end position="156"/>
    </location>
</feature>
<protein>
    <recommendedName>
        <fullName evidence="3">Hypoxanthine/guanine phosphoribosyltransferase</fullName>
        <shortName evidence="3">HGPRTase</shortName>
        <ecNumber evidence="3">2.4.2.8</ecNumber>
    </recommendedName>
</protein>
<dbReference type="GO" id="GO:0004422">
    <property type="term" value="F:hypoxanthine phosphoribosyltransferase activity"/>
    <property type="evidence" value="ECO:0007669"/>
    <property type="project" value="UniProtKB-UniRule"/>
</dbReference>
<dbReference type="EC" id="2.4.2.8" evidence="3"/>
<dbReference type="InterPro" id="IPR026597">
    <property type="entry name" value="HGPRTase-like"/>
</dbReference>
<comment type="caution">
    <text evidence="5">The sequence shown here is derived from an EMBL/GenBank/DDBJ whole genome shotgun (WGS) entry which is preliminary data.</text>
</comment>
<dbReference type="GO" id="GO:0006166">
    <property type="term" value="P:purine ribonucleoside salvage"/>
    <property type="evidence" value="ECO:0007669"/>
    <property type="project" value="UniProtKB-KW"/>
</dbReference>
<dbReference type="Proteomes" id="UP000570823">
    <property type="component" value="Unassembled WGS sequence"/>
</dbReference>
<comment type="catalytic activity">
    <reaction evidence="3">
        <text>IMP + diphosphate = hypoxanthine + 5-phospho-alpha-D-ribose 1-diphosphate</text>
        <dbReference type="Rhea" id="RHEA:17973"/>
        <dbReference type="ChEBI" id="CHEBI:17368"/>
        <dbReference type="ChEBI" id="CHEBI:33019"/>
        <dbReference type="ChEBI" id="CHEBI:58017"/>
        <dbReference type="ChEBI" id="CHEBI:58053"/>
        <dbReference type="EC" id="2.4.2.8"/>
    </reaction>
</comment>
<comment type="subcellular location">
    <subcellularLocation>
        <location evidence="3">Cytoplasm</location>
    </subcellularLocation>
</comment>
<dbReference type="NCBIfam" id="NF040646">
    <property type="entry name" value="HPT_Archaea"/>
    <property type="match status" value="1"/>
</dbReference>
<comment type="function">
    <text evidence="3">Catalyzes a salvage reaction resulting in the formation of IMP that is energically less costly than de novo synthesis.</text>
</comment>
<dbReference type="GO" id="GO:0032264">
    <property type="term" value="P:IMP salvage"/>
    <property type="evidence" value="ECO:0007669"/>
    <property type="project" value="UniProtKB-UniRule"/>
</dbReference>
<dbReference type="InterPro" id="IPR000836">
    <property type="entry name" value="PRTase_dom"/>
</dbReference>
<accession>A0A7K4HNR2</accession>
<organism evidence="5 6">
    <name type="scientific">Methanofollis tationis</name>
    <dbReference type="NCBI Taxonomy" id="81417"/>
    <lineage>
        <taxon>Archaea</taxon>
        <taxon>Methanobacteriati</taxon>
        <taxon>Methanobacteriota</taxon>
        <taxon>Stenosarchaea group</taxon>
        <taxon>Methanomicrobia</taxon>
        <taxon>Methanomicrobiales</taxon>
        <taxon>Methanomicrobiaceae</taxon>
        <taxon>Methanofollis</taxon>
    </lineage>
</organism>
<proteinExistence type="inferred from homology"/>
<comment type="pathway">
    <text evidence="3">Purine metabolism; IMP biosynthesis via salvage pathway; IMP from hypoxanthine: step 1/1.</text>
</comment>
<dbReference type="InterPro" id="IPR050118">
    <property type="entry name" value="Pur/Pyrimidine_PRTase"/>
</dbReference>
<keyword evidence="6" id="KW-1185">Reference proteome</keyword>
<dbReference type="SUPFAM" id="SSF53271">
    <property type="entry name" value="PRTase-like"/>
    <property type="match status" value="1"/>
</dbReference>
<evidence type="ECO:0000313" key="6">
    <source>
        <dbReference type="Proteomes" id="UP000570823"/>
    </source>
</evidence>
<dbReference type="RefSeq" id="WP_176788214.1">
    <property type="nucleotide sequence ID" value="NZ_JABXWR010000001.1"/>
</dbReference>
<dbReference type="UniPathway" id="UPA00591">
    <property type="reaction ID" value="UER00648"/>
</dbReference>
<dbReference type="OrthoDB" id="8323at2157"/>
<comment type="subunit">
    <text evidence="3">Homodimer.</text>
</comment>
<keyword evidence="3" id="KW-0963">Cytoplasm</keyword>
<dbReference type="HAMAP" id="MF_01467">
    <property type="entry name" value="Hypx_phosphoribosyltr"/>
    <property type="match status" value="1"/>
</dbReference>
<dbReference type="PANTHER" id="PTHR43864:SF1">
    <property type="entry name" value="XANTHINE PHOSPHORIBOSYLTRANSFERASE"/>
    <property type="match status" value="1"/>
</dbReference>
<keyword evidence="2 3" id="KW-0660">Purine salvage</keyword>
<reference evidence="5 6" key="1">
    <citation type="submission" date="2020-06" db="EMBL/GenBank/DDBJ databases">
        <title>Methanofollis fontis sp. nov., a methanogen isolated from marine sediments near a cold seep at Four-Way Closure Ridge offshore southwestern Taiwan.</title>
        <authorList>
            <person name="Chen S.-C."/>
            <person name="Teng N.-H."/>
            <person name="Lin Y.-S."/>
            <person name="Lai M.-C."/>
            <person name="Chen H.-H."/>
            <person name="Wang C.-C."/>
        </authorList>
    </citation>
    <scope>NUCLEOTIDE SEQUENCE [LARGE SCALE GENOMIC DNA]</scope>
    <source>
        <strain evidence="5 6">DSM 2702</strain>
    </source>
</reference>
<dbReference type="AlphaFoldDB" id="A0A7K4HNR2"/>
<evidence type="ECO:0000256" key="2">
    <source>
        <dbReference type="ARBA" id="ARBA00022726"/>
    </source>
</evidence>
<evidence type="ECO:0000256" key="1">
    <source>
        <dbReference type="ARBA" id="ARBA00022679"/>
    </source>
</evidence>
<dbReference type="PANTHER" id="PTHR43864">
    <property type="entry name" value="HYPOXANTHINE/GUANINE PHOSPHORIBOSYLTRANSFERASE"/>
    <property type="match status" value="1"/>
</dbReference>
<comment type="catalytic activity">
    <reaction evidence="3">
        <text>GMP + diphosphate = guanine + 5-phospho-alpha-D-ribose 1-diphosphate</text>
        <dbReference type="Rhea" id="RHEA:25424"/>
        <dbReference type="ChEBI" id="CHEBI:16235"/>
        <dbReference type="ChEBI" id="CHEBI:33019"/>
        <dbReference type="ChEBI" id="CHEBI:58017"/>
        <dbReference type="ChEBI" id="CHEBI:58115"/>
    </reaction>
</comment>
<keyword evidence="3 5" id="KW-0328">Glycosyltransferase</keyword>
<comment type="similarity">
    <text evidence="3">Belongs to the purine/pyrimidine phosphoribosyltransferase family. Archaeal HPRT subfamily.</text>
</comment>
<keyword evidence="1 3" id="KW-0808">Transferase</keyword>
<dbReference type="Gene3D" id="3.40.50.2020">
    <property type="match status" value="1"/>
</dbReference>
<sequence>MLNRLIASLESCPMVRRGEYNYFIHPITDGVPLLEPSLLREVACAMVCVMDLQGVDKIVTAEAMGIHIGTALSMITDIPLNIMRKRQYSLPGEVAVDQSTGYSNGRLYLNGIEKGDRVVVIDDVISTGGTLKAVIAALERAGAEVVDICVVIRRGDPDVGRPVRTLVGIEVDEKGVHVVDTFR</sequence>
<dbReference type="Pfam" id="PF00156">
    <property type="entry name" value="Pribosyltran"/>
    <property type="match status" value="1"/>
</dbReference>
<dbReference type="NCBIfam" id="NF002635">
    <property type="entry name" value="PRK02304.1-4"/>
    <property type="match status" value="1"/>
</dbReference>
<evidence type="ECO:0000256" key="3">
    <source>
        <dbReference type="HAMAP-Rule" id="MF_01467"/>
    </source>
</evidence>
<evidence type="ECO:0000313" key="5">
    <source>
        <dbReference type="EMBL" id="NVO66530.1"/>
    </source>
</evidence>
<dbReference type="CDD" id="cd06223">
    <property type="entry name" value="PRTases_typeI"/>
    <property type="match status" value="1"/>
</dbReference>
<evidence type="ECO:0000259" key="4">
    <source>
        <dbReference type="Pfam" id="PF00156"/>
    </source>
</evidence>
<gene>
    <name evidence="3" type="primary">hpt</name>
    <name evidence="5" type="ORF">HWN36_04225</name>
</gene>
<dbReference type="GO" id="GO:0005737">
    <property type="term" value="C:cytoplasm"/>
    <property type="evidence" value="ECO:0007669"/>
    <property type="project" value="UniProtKB-SubCell"/>
</dbReference>